<organism evidence="1">
    <name type="scientific">Homalodisca liturata</name>
    <dbReference type="NCBI Taxonomy" id="320908"/>
    <lineage>
        <taxon>Eukaryota</taxon>
        <taxon>Metazoa</taxon>
        <taxon>Ecdysozoa</taxon>
        <taxon>Arthropoda</taxon>
        <taxon>Hexapoda</taxon>
        <taxon>Insecta</taxon>
        <taxon>Pterygota</taxon>
        <taxon>Neoptera</taxon>
        <taxon>Paraneoptera</taxon>
        <taxon>Hemiptera</taxon>
        <taxon>Auchenorrhyncha</taxon>
        <taxon>Membracoidea</taxon>
        <taxon>Cicadellidae</taxon>
        <taxon>Cicadellinae</taxon>
        <taxon>Proconiini</taxon>
        <taxon>Homalodisca</taxon>
    </lineage>
</organism>
<dbReference type="EMBL" id="GECU01021656">
    <property type="protein sequence ID" value="JAS86050.1"/>
    <property type="molecule type" value="Transcribed_RNA"/>
</dbReference>
<gene>
    <name evidence="1" type="ORF">g.15322</name>
</gene>
<dbReference type="AlphaFoldDB" id="A0A1B6IGK1"/>
<protein>
    <submittedName>
        <fullName evidence="1">Uncharacterized protein</fullName>
    </submittedName>
</protein>
<reference evidence="1" key="1">
    <citation type="submission" date="2015-11" db="EMBL/GenBank/DDBJ databases">
        <title>De novo transcriptome assembly of four potential Pierce s Disease insect vectors from Arizona vineyards.</title>
        <authorList>
            <person name="Tassone E.E."/>
        </authorList>
    </citation>
    <scope>NUCLEOTIDE SEQUENCE</scope>
</reference>
<sequence>KNLKLHSQHEYNIPINNIPNNELSKYSWKNINFEPEIQFISSNVQKCISSHELSTVLEDNVPINNVLYKEPSKCLSPKELCTMPEDNVQHFNPEAHGNISHENIVCSKSASSECISHLKLEDKYYSTTPYSNEKLFKRSFKCESQKFAETFSPIETAKKIYNDSHESHAHEKSKFNTFNLSDENDTIICRGYCDFKVENNTCTKANNNLPESQLDELEISSLPVNHRDIWKTISSEEKLFDKDMEFYTDFKGSVYRNKLHSSLKLNYFKNDSYTGIPQTKCIKEDATNINCGDLNRKHHKNNKYSNVLKSEKCTKCKRDDSNSNILHEPYLSKYDYRVSDTHFRATHDSYCDSSFSFCSSECSEVLHNTYTRKSYEHNKEI</sequence>
<proteinExistence type="predicted"/>
<feature type="non-terminal residue" evidence="1">
    <location>
        <position position="381"/>
    </location>
</feature>
<accession>A0A1B6IGK1</accession>
<feature type="non-terminal residue" evidence="1">
    <location>
        <position position="1"/>
    </location>
</feature>
<name>A0A1B6IGK1_9HEMI</name>
<evidence type="ECO:0000313" key="1">
    <source>
        <dbReference type="EMBL" id="JAS86050.1"/>
    </source>
</evidence>